<keyword evidence="9 11" id="KW-0233">DNA recombination</keyword>
<comment type="similarity">
    <text evidence="2 11">Belongs to the 'phage' integrase family. XerD subfamily.</text>
</comment>
<dbReference type="Gene3D" id="1.10.443.10">
    <property type="entry name" value="Intergrase catalytic core"/>
    <property type="match status" value="1"/>
</dbReference>
<comment type="caution">
    <text evidence="14">The sequence shown here is derived from an EMBL/GenBank/DDBJ whole genome shotgun (WGS) entry which is preliminary data.</text>
</comment>
<feature type="active site" evidence="11">
    <location>
        <position position="261"/>
    </location>
</feature>
<dbReference type="HAMAP" id="MF_01808">
    <property type="entry name" value="Recomb_XerC_XerD"/>
    <property type="match status" value="1"/>
</dbReference>
<feature type="active site" evidence="11">
    <location>
        <position position="287"/>
    </location>
</feature>
<keyword evidence="5 11" id="KW-0132">Cell division</keyword>
<dbReference type="InterPro" id="IPR011932">
    <property type="entry name" value="Recomb_XerD"/>
</dbReference>
<organism evidence="14 15">
    <name type="scientific">Halopseudomonas salina</name>
    <dbReference type="NCBI Taxonomy" id="1323744"/>
    <lineage>
        <taxon>Bacteria</taxon>
        <taxon>Pseudomonadati</taxon>
        <taxon>Pseudomonadota</taxon>
        <taxon>Gammaproteobacteria</taxon>
        <taxon>Pseudomonadales</taxon>
        <taxon>Pseudomonadaceae</taxon>
        <taxon>Halopseudomonas</taxon>
    </lineage>
</organism>
<dbReference type="Pfam" id="PF02899">
    <property type="entry name" value="Phage_int_SAM_1"/>
    <property type="match status" value="1"/>
</dbReference>
<dbReference type="InterPro" id="IPR004107">
    <property type="entry name" value="Integrase_SAM-like_N"/>
</dbReference>
<keyword evidence="10 11" id="KW-0131">Cell cycle</keyword>
<dbReference type="NCBIfam" id="NF001399">
    <property type="entry name" value="PRK00283.1"/>
    <property type="match status" value="1"/>
</dbReference>
<dbReference type="Pfam" id="PF00589">
    <property type="entry name" value="Phage_integrase"/>
    <property type="match status" value="1"/>
</dbReference>
<dbReference type="InterPro" id="IPR050090">
    <property type="entry name" value="Tyrosine_recombinase_XerCD"/>
</dbReference>
<evidence type="ECO:0000256" key="1">
    <source>
        <dbReference type="ARBA" id="ARBA00004496"/>
    </source>
</evidence>
<dbReference type="InterPro" id="IPR023009">
    <property type="entry name" value="Tyrosine_recombinase_XerC/XerD"/>
</dbReference>
<keyword evidence="4 11" id="KW-0963">Cytoplasm</keyword>
<dbReference type="EMBL" id="BMFF01000001">
    <property type="protein sequence ID" value="GGC84615.1"/>
    <property type="molecule type" value="Genomic_DNA"/>
</dbReference>
<dbReference type="InterPro" id="IPR010998">
    <property type="entry name" value="Integrase_recombinase_N"/>
</dbReference>
<feature type="active site" evidence="11">
    <location>
        <position position="190"/>
    </location>
</feature>
<evidence type="ECO:0000256" key="4">
    <source>
        <dbReference type="ARBA" id="ARBA00022490"/>
    </source>
</evidence>
<feature type="active site" evidence="11">
    <location>
        <position position="166"/>
    </location>
</feature>
<name>A0ABQ1NSY3_9GAMM</name>
<comment type="function">
    <text evidence="11">Site-specific tyrosine recombinase, which acts by catalyzing the cutting and rejoining of the recombining DNA molecules. The XerC-XerD complex is essential to convert dimers of the bacterial chromosome into monomers to permit their segregation at cell division. It also contributes to the segregational stability of plasmids.</text>
</comment>
<feature type="domain" description="Core-binding (CB)" evidence="13">
    <location>
        <begin position="20"/>
        <end position="105"/>
    </location>
</feature>
<feature type="domain" description="Tyr recombinase" evidence="12">
    <location>
        <begin position="126"/>
        <end position="309"/>
    </location>
</feature>
<dbReference type="Gene3D" id="1.10.150.130">
    <property type="match status" value="1"/>
</dbReference>
<dbReference type="Proteomes" id="UP000638188">
    <property type="component" value="Unassembled WGS sequence"/>
</dbReference>
<evidence type="ECO:0000256" key="10">
    <source>
        <dbReference type="ARBA" id="ARBA00023306"/>
    </source>
</evidence>
<comment type="subunit">
    <text evidence="11">Forms a cyclic heterotetrameric complex composed of two molecules of XerC and two molecules of XerD.</text>
</comment>
<dbReference type="PANTHER" id="PTHR30349">
    <property type="entry name" value="PHAGE INTEGRASE-RELATED"/>
    <property type="match status" value="1"/>
</dbReference>
<evidence type="ECO:0000313" key="14">
    <source>
        <dbReference type="EMBL" id="GGC84615.1"/>
    </source>
</evidence>
<dbReference type="NCBIfam" id="TIGR02225">
    <property type="entry name" value="recomb_XerD"/>
    <property type="match status" value="1"/>
</dbReference>
<dbReference type="SUPFAM" id="SSF56349">
    <property type="entry name" value="DNA breaking-rejoining enzymes"/>
    <property type="match status" value="1"/>
</dbReference>
<keyword evidence="8 11" id="KW-0238">DNA-binding</keyword>
<dbReference type="HAMAP" id="MF_01807">
    <property type="entry name" value="Recomb_XerD"/>
    <property type="match status" value="1"/>
</dbReference>
<dbReference type="InterPro" id="IPR013762">
    <property type="entry name" value="Integrase-like_cat_sf"/>
</dbReference>
<dbReference type="InterPro" id="IPR002104">
    <property type="entry name" value="Integrase_catalytic"/>
</dbReference>
<proteinExistence type="inferred from homology"/>
<keyword evidence="6 11" id="KW-0159">Chromosome partition</keyword>
<dbReference type="InterPro" id="IPR011010">
    <property type="entry name" value="DNA_brk_join_enz"/>
</dbReference>
<dbReference type="PROSITE" id="PS51898">
    <property type="entry name" value="TYR_RECOMBINASE"/>
    <property type="match status" value="1"/>
</dbReference>
<evidence type="ECO:0000256" key="6">
    <source>
        <dbReference type="ARBA" id="ARBA00022829"/>
    </source>
</evidence>
<feature type="active site" evidence="11">
    <location>
        <position position="264"/>
    </location>
</feature>
<evidence type="ECO:0000256" key="3">
    <source>
        <dbReference type="ARBA" id="ARBA00015810"/>
    </source>
</evidence>
<keyword evidence="7 11" id="KW-0229">DNA integration</keyword>
<protein>
    <recommendedName>
        <fullName evidence="3 11">Tyrosine recombinase XerD</fullName>
    </recommendedName>
</protein>
<evidence type="ECO:0000256" key="7">
    <source>
        <dbReference type="ARBA" id="ARBA00022908"/>
    </source>
</evidence>
<feature type="active site" description="O-(3'-phospho-DNA)-tyrosine intermediate" evidence="11">
    <location>
        <position position="296"/>
    </location>
</feature>
<sequence>MAKPGAAPMQHPMPRAVISDTEQRIIAGYIDNLWLERGLARPTLEAYRTDLEHLAGWLAGRKLVLLGASRADLMEHLGWRIGKGYQARSTARLLSCLRGFYRHALRQNLIVEDPTLDIALPKMGRPLPKALSEADVEALLDAPDVEDSLGLRDRCMLEVLYACGLRVSELTGLRLDQLNQRQGVIRVTGKGSKERLVPLGEEALSWIGRYLREGRGALLGGQAGDVLFPSRRGTEMTRQTFWHRIKLHASQAGIRANLSPHTLRHAFATHLLNHGADLRVVQMLLGHSDLSTTQIYTHVARQRLRDLHASHHPRG</sequence>
<gene>
    <name evidence="11 14" type="primary">xerD</name>
    <name evidence="14" type="ORF">GCM10007418_00530</name>
</gene>
<evidence type="ECO:0000256" key="9">
    <source>
        <dbReference type="ARBA" id="ARBA00023172"/>
    </source>
</evidence>
<evidence type="ECO:0000256" key="2">
    <source>
        <dbReference type="ARBA" id="ARBA00010450"/>
    </source>
</evidence>
<comment type="subcellular location">
    <subcellularLocation>
        <location evidence="1 11">Cytoplasm</location>
    </subcellularLocation>
</comment>
<evidence type="ECO:0000259" key="12">
    <source>
        <dbReference type="PROSITE" id="PS51898"/>
    </source>
</evidence>
<evidence type="ECO:0000256" key="8">
    <source>
        <dbReference type="ARBA" id="ARBA00023125"/>
    </source>
</evidence>
<keyword evidence="15" id="KW-1185">Reference proteome</keyword>
<dbReference type="InterPro" id="IPR044068">
    <property type="entry name" value="CB"/>
</dbReference>
<accession>A0ABQ1NSY3</accession>
<evidence type="ECO:0000259" key="13">
    <source>
        <dbReference type="PROSITE" id="PS51900"/>
    </source>
</evidence>
<evidence type="ECO:0000313" key="15">
    <source>
        <dbReference type="Proteomes" id="UP000638188"/>
    </source>
</evidence>
<reference evidence="15" key="1">
    <citation type="journal article" date="2019" name="Int. J. Syst. Evol. Microbiol.">
        <title>The Global Catalogue of Microorganisms (GCM) 10K type strain sequencing project: providing services to taxonomists for standard genome sequencing and annotation.</title>
        <authorList>
            <consortium name="The Broad Institute Genomics Platform"/>
            <consortium name="The Broad Institute Genome Sequencing Center for Infectious Disease"/>
            <person name="Wu L."/>
            <person name="Ma J."/>
        </authorList>
    </citation>
    <scope>NUCLEOTIDE SEQUENCE [LARGE SCALE GENOMIC DNA]</scope>
    <source>
        <strain evidence="15">CGMCC 1.12482</strain>
    </source>
</reference>
<dbReference type="CDD" id="cd00798">
    <property type="entry name" value="INT_XerDC_C"/>
    <property type="match status" value="1"/>
</dbReference>
<dbReference type="PROSITE" id="PS51900">
    <property type="entry name" value="CB"/>
    <property type="match status" value="1"/>
</dbReference>
<evidence type="ECO:0000256" key="11">
    <source>
        <dbReference type="HAMAP-Rule" id="MF_01807"/>
    </source>
</evidence>
<dbReference type="PANTHER" id="PTHR30349:SF90">
    <property type="entry name" value="TYROSINE RECOMBINASE XERD"/>
    <property type="match status" value="1"/>
</dbReference>
<evidence type="ECO:0000256" key="5">
    <source>
        <dbReference type="ARBA" id="ARBA00022618"/>
    </source>
</evidence>